<evidence type="ECO:0000313" key="3">
    <source>
        <dbReference type="Proteomes" id="UP000245207"/>
    </source>
</evidence>
<proteinExistence type="predicted"/>
<keyword evidence="2" id="KW-0695">RNA-directed DNA polymerase</keyword>
<accession>A0A2U1MA59</accession>
<keyword evidence="2" id="KW-0808">Transferase</keyword>
<dbReference type="AlphaFoldDB" id="A0A2U1MA59"/>
<dbReference type="OrthoDB" id="1752048at2759"/>
<keyword evidence="3" id="KW-1185">Reference proteome</keyword>
<keyword evidence="1" id="KW-0732">Signal</keyword>
<feature type="signal peptide" evidence="1">
    <location>
        <begin position="1"/>
        <end position="21"/>
    </location>
</feature>
<organism evidence="2 3">
    <name type="scientific">Artemisia annua</name>
    <name type="common">Sweet wormwood</name>
    <dbReference type="NCBI Taxonomy" id="35608"/>
    <lineage>
        <taxon>Eukaryota</taxon>
        <taxon>Viridiplantae</taxon>
        <taxon>Streptophyta</taxon>
        <taxon>Embryophyta</taxon>
        <taxon>Tracheophyta</taxon>
        <taxon>Spermatophyta</taxon>
        <taxon>Magnoliopsida</taxon>
        <taxon>eudicotyledons</taxon>
        <taxon>Gunneridae</taxon>
        <taxon>Pentapetalae</taxon>
        <taxon>asterids</taxon>
        <taxon>campanulids</taxon>
        <taxon>Asterales</taxon>
        <taxon>Asteraceae</taxon>
        <taxon>Asteroideae</taxon>
        <taxon>Anthemideae</taxon>
        <taxon>Artemisiinae</taxon>
        <taxon>Artemisia</taxon>
    </lineage>
</organism>
<gene>
    <name evidence="2" type="ORF">CTI12_AA402720</name>
</gene>
<dbReference type="EMBL" id="PKPP01005979">
    <property type="protein sequence ID" value="PWA58154.1"/>
    <property type="molecule type" value="Genomic_DNA"/>
</dbReference>
<evidence type="ECO:0000313" key="2">
    <source>
        <dbReference type="EMBL" id="PWA58154.1"/>
    </source>
</evidence>
<reference evidence="2 3" key="1">
    <citation type="journal article" date="2018" name="Mol. Plant">
        <title>The genome of Artemisia annua provides insight into the evolution of Asteraceae family and artemisinin biosynthesis.</title>
        <authorList>
            <person name="Shen Q."/>
            <person name="Zhang L."/>
            <person name="Liao Z."/>
            <person name="Wang S."/>
            <person name="Yan T."/>
            <person name="Shi P."/>
            <person name="Liu M."/>
            <person name="Fu X."/>
            <person name="Pan Q."/>
            <person name="Wang Y."/>
            <person name="Lv Z."/>
            <person name="Lu X."/>
            <person name="Zhang F."/>
            <person name="Jiang W."/>
            <person name="Ma Y."/>
            <person name="Chen M."/>
            <person name="Hao X."/>
            <person name="Li L."/>
            <person name="Tang Y."/>
            <person name="Lv G."/>
            <person name="Zhou Y."/>
            <person name="Sun X."/>
            <person name="Brodelius P.E."/>
            <person name="Rose J.K.C."/>
            <person name="Tang K."/>
        </authorList>
    </citation>
    <scope>NUCLEOTIDE SEQUENCE [LARGE SCALE GENOMIC DNA]</scope>
    <source>
        <strain evidence="3">cv. Huhao1</strain>
        <tissue evidence="2">Leaf</tissue>
    </source>
</reference>
<feature type="chain" id="PRO_5015750686" evidence="1">
    <location>
        <begin position="22"/>
        <end position="252"/>
    </location>
</feature>
<sequence length="252" mass="28766">MAFLAASRLGHLVFLVVRIKAHVDHKSSTSSKLKSRFLGLKIRCKHKEVLDGVLNCYGGTVLEKGVPDHRPILLKESVFDYGPTPFRFFHSWLDIEGFHEMVVDTWEKYESNECNGMISFKKKLQNLKQVIRAWNASKTLSDNKLKKEHQACLSRIDVKMDQGTATREDLNSRIASMKILGDIEGKEASDLAQKANIKWAIEGDENSSFFHGSLKKKRRQIAIKGVFKNGDWIEEPGEVKAEFYDHFCNSFC</sequence>
<dbReference type="Proteomes" id="UP000245207">
    <property type="component" value="Unassembled WGS sequence"/>
</dbReference>
<dbReference type="GO" id="GO:0003964">
    <property type="term" value="F:RNA-directed DNA polymerase activity"/>
    <property type="evidence" value="ECO:0007669"/>
    <property type="project" value="UniProtKB-KW"/>
</dbReference>
<evidence type="ECO:0000256" key="1">
    <source>
        <dbReference type="SAM" id="SignalP"/>
    </source>
</evidence>
<protein>
    <submittedName>
        <fullName evidence="2">RNA-directed DNA polymerase, eukaryota, Nucleotide-binding alpha-beta plait domain protein</fullName>
    </submittedName>
</protein>
<comment type="caution">
    <text evidence="2">The sequence shown here is derived from an EMBL/GenBank/DDBJ whole genome shotgun (WGS) entry which is preliminary data.</text>
</comment>
<keyword evidence="2" id="KW-0548">Nucleotidyltransferase</keyword>
<name>A0A2U1MA59_ARTAN</name>